<proteinExistence type="predicted"/>
<dbReference type="OrthoDB" id="4246706at2"/>
<evidence type="ECO:0000259" key="2">
    <source>
        <dbReference type="PROSITE" id="PS50965"/>
    </source>
</evidence>
<evidence type="ECO:0000256" key="1">
    <source>
        <dbReference type="SAM" id="MobiDB-lite"/>
    </source>
</evidence>
<accession>A0A5C1Y9F3</accession>
<name>A0A5C1Y9F3_9MICO</name>
<dbReference type="Proteomes" id="UP000322159">
    <property type="component" value="Chromosome"/>
</dbReference>
<organism evidence="3 4">
    <name type="scientific">Protaetiibacter larvae</name>
    <dbReference type="NCBI Taxonomy" id="2592654"/>
    <lineage>
        <taxon>Bacteria</taxon>
        <taxon>Bacillati</taxon>
        <taxon>Actinomycetota</taxon>
        <taxon>Actinomycetes</taxon>
        <taxon>Micrococcales</taxon>
        <taxon>Microbacteriaceae</taxon>
        <taxon>Protaetiibacter</taxon>
    </lineage>
</organism>
<dbReference type="KEGG" id="lyk:FLP23_06980"/>
<feature type="compositionally biased region" description="Basic and acidic residues" evidence="1">
    <location>
        <begin position="52"/>
        <end position="62"/>
    </location>
</feature>
<dbReference type="EMBL" id="CP043504">
    <property type="protein sequence ID" value="QEO09769.1"/>
    <property type="molecule type" value="Genomic_DNA"/>
</dbReference>
<dbReference type="InterPro" id="IPR011528">
    <property type="entry name" value="NERD"/>
</dbReference>
<dbReference type="PROSITE" id="PS50965">
    <property type="entry name" value="NERD"/>
    <property type="match status" value="1"/>
</dbReference>
<protein>
    <submittedName>
        <fullName evidence="3">NERD domain-containing protein</fullName>
    </submittedName>
</protein>
<feature type="region of interest" description="Disordered" evidence="1">
    <location>
        <begin position="31"/>
        <end position="62"/>
    </location>
</feature>
<keyword evidence="4" id="KW-1185">Reference proteome</keyword>
<evidence type="ECO:0000313" key="3">
    <source>
        <dbReference type="EMBL" id="QEO09769.1"/>
    </source>
</evidence>
<evidence type="ECO:0000313" key="4">
    <source>
        <dbReference type="Proteomes" id="UP000322159"/>
    </source>
</evidence>
<dbReference type="Pfam" id="PF08378">
    <property type="entry name" value="NERD"/>
    <property type="match status" value="1"/>
</dbReference>
<feature type="domain" description="NERD" evidence="2">
    <location>
        <begin position="93"/>
        <end position="192"/>
    </location>
</feature>
<reference evidence="3 4" key="1">
    <citation type="submission" date="2019-09" db="EMBL/GenBank/DDBJ databases">
        <title>Genome sequencing of strain KACC 19322.</title>
        <authorList>
            <person name="Heo J."/>
            <person name="Kim S.-J."/>
            <person name="Kim J.-S."/>
            <person name="Hong S.-B."/>
            <person name="Kwon S.-W."/>
        </authorList>
    </citation>
    <scope>NUCLEOTIDE SEQUENCE [LARGE SCALE GENOMIC DNA]</scope>
    <source>
        <strain evidence="3 4">KACC 19322</strain>
    </source>
</reference>
<sequence>MGSPRWAPLIHRRASIGGLKPGDHVRQDAVEQRGGHVAQDPNAGTAGGSAQREYERRRAKDEARIRDTWGQGRIGSIAVALTPERQSTTAWRGGANGEKEVGAALDYLAGESIKVLHDRRIPRSKANIDHIAITPQGVWVVDAKRYKNQRPALRVDGGIFRPRTELLVVGGRDKTSLIESMYKQVERVRDVVGEVPVRGVLCFVDADWPLFGGDFVIRGVEVLWPRLLQKRVGAAGDTVCDVAETAATIAGVFGPALR</sequence>
<dbReference type="AlphaFoldDB" id="A0A5C1Y9F3"/>
<gene>
    <name evidence="3" type="ORF">FLP23_06980</name>
</gene>